<evidence type="ECO:0000256" key="1">
    <source>
        <dbReference type="PROSITE-ProRule" id="PRU00024"/>
    </source>
</evidence>
<dbReference type="VEuPathDB" id="FungiDB:H257_11739"/>
<comment type="caution">
    <text evidence="4">The sequence shown here is derived from an EMBL/GenBank/DDBJ whole genome shotgun (WGS) entry which is preliminary data.</text>
</comment>
<dbReference type="PROSITE" id="PS50119">
    <property type="entry name" value="ZF_BBOX"/>
    <property type="match status" value="1"/>
</dbReference>
<evidence type="ECO:0000259" key="2">
    <source>
        <dbReference type="PROSITE" id="PS50020"/>
    </source>
</evidence>
<accession>A0A6A5AHT6</accession>
<evidence type="ECO:0000259" key="3">
    <source>
        <dbReference type="PROSITE" id="PS50119"/>
    </source>
</evidence>
<gene>
    <name evidence="4" type="ORF">AaE_004922</name>
</gene>
<evidence type="ECO:0000313" key="5">
    <source>
        <dbReference type="Proteomes" id="UP000469452"/>
    </source>
</evidence>
<evidence type="ECO:0008006" key="6">
    <source>
        <dbReference type="Google" id="ProtNLM"/>
    </source>
</evidence>
<proteinExistence type="predicted"/>
<dbReference type="CDD" id="cd00201">
    <property type="entry name" value="WW"/>
    <property type="match status" value="1"/>
</dbReference>
<dbReference type="GO" id="GO:0008270">
    <property type="term" value="F:zinc ion binding"/>
    <property type="evidence" value="ECO:0007669"/>
    <property type="project" value="UniProtKB-KW"/>
</dbReference>
<dbReference type="EMBL" id="VJMI01010517">
    <property type="protein sequence ID" value="KAF0755567.1"/>
    <property type="molecule type" value="Genomic_DNA"/>
</dbReference>
<reference evidence="4 5" key="1">
    <citation type="submission" date="2019-06" db="EMBL/GenBank/DDBJ databases">
        <title>Genomics analysis of Aphanomyces spp. identifies a new class of oomycete effector associated with host adaptation.</title>
        <authorList>
            <person name="Gaulin E."/>
        </authorList>
    </citation>
    <scope>NUCLEOTIDE SEQUENCE [LARGE SCALE GENOMIC DNA]</scope>
    <source>
        <strain evidence="4 5">E</strain>
    </source>
</reference>
<dbReference type="CDD" id="cd19757">
    <property type="entry name" value="Bbox1"/>
    <property type="match status" value="1"/>
</dbReference>
<dbReference type="InterPro" id="IPR001202">
    <property type="entry name" value="WW_dom"/>
</dbReference>
<feature type="domain" description="B box-type" evidence="3">
    <location>
        <begin position="96"/>
        <end position="137"/>
    </location>
</feature>
<protein>
    <recommendedName>
        <fullName evidence="6">WW domain-containing protein</fullName>
    </recommendedName>
</protein>
<name>A0A6A5AHT6_APHAT</name>
<feature type="domain" description="WW" evidence="2">
    <location>
        <begin position="11"/>
        <end position="27"/>
    </location>
</feature>
<dbReference type="InterPro" id="IPR000315">
    <property type="entry name" value="Znf_B-box"/>
</dbReference>
<dbReference type="PROSITE" id="PS50020">
    <property type="entry name" value="WW_DOMAIN_2"/>
    <property type="match status" value="1"/>
</dbReference>
<organism evidence="4 5">
    <name type="scientific">Aphanomyces astaci</name>
    <name type="common">Crayfish plague agent</name>
    <dbReference type="NCBI Taxonomy" id="112090"/>
    <lineage>
        <taxon>Eukaryota</taxon>
        <taxon>Sar</taxon>
        <taxon>Stramenopiles</taxon>
        <taxon>Oomycota</taxon>
        <taxon>Saprolegniomycetes</taxon>
        <taxon>Saprolegniales</taxon>
        <taxon>Verrucalvaceae</taxon>
        <taxon>Aphanomyces</taxon>
    </lineage>
</organism>
<dbReference type="AlphaFoldDB" id="A0A6A5AHT6"/>
<evidence type="ECO:0000313" key="4">
    <source>
        <dbReference type="EMBL" id="KAF0755567.1"/>
    </source>
</evidence>
<sequence length="161" mass="18218">MYLDTPPYSKYYWNQVTNETRWDHPSEYSTTQPSAAEREAQVRAQVLATAKAERVAKVLPMRITINRKPYMPPKPEVVLDVALKSLHVGDVVIDAQACESCVAKEAKTASVFCQACDLYLCDGCCDAMHLHPKRANHCDADFRFAVCVGYMGFPYNRHKKN</sequence>
<keyword evidence="1" id="KW-0863">Zinc-finger</keyword>
<keyword evidence="1" id="KW-0862">Zinc</keyword>
<keyword evidence="1" id="KW-0479">Metal-binding</keyword>
<dbReference type="Gene3D" id="2.20.70.10">
    <property type="match status" value="1"/>
</dbReference>
<dbReference type="Proteomes" id="UP000469452">
    <property type="component" value="Unassembled WGS sequence"/>
</dbReference>